<proteinExistence type="predicted"/>
<evidence type="ECO:0000313" key="2">
    <source>
        <dbReference type="Proteomes" id="UP000028999"/>
    </source>
</evidence>
<gene>
    <name evidence="1" type="primary">BnaC05g29620D</name>
    <name evidence="1" type="ORF">GSBRNA2T00032178001</name>
</gene>
<evidence type="ECO:0000313" key="1">
    <source>
        <dbReference type="EMBL" id="CDY10317.1"/>
    </source>
</evidence>
<name>A0A078FBA5_BRANA</name>
<dbReference type="PaxDb" id="3708-A0A078FBA5"/>
<organism evidence="1 2">
    <name type="scientific">Brassica napus</name>
    <name type="common">Rape</name>
    <dbReference type="NCBI Taxonomy" id="3708"/>
    <lineage>
        <taxon>Eukaryota</taxon>
        <taxon>Viridiplantae</taxon>
        <taxon>Streptophyta</taxon>
        <taxon>Embryophyta</taxon>
        <taxon>Tracheophyta</taxon>
        <taxon>Spermatophyta</taxon>
        <taxon>Magnoliopsida</taxon>
        <taxon>eudicotyledons</taxon>
        <taxon>Gunneridae</taxon>
        <taxon>Pentapetalae</taxon>
        <taxon>rosids</taxon>
        <taxon>malvids</taxon>
        <taxon>Brassicales</taxon>
        <taxon>Brassicaceae</taxon>
        <taxon>Brassiceae</taxon>
        <taxon>Brassica</taxon>
    </lineage>
</organism>
<sequence>MDKTTLIELYYRRSRASSVGLDVVTREVSTRSVYIGSKDETFGELEPKLDPVTVGVSVETWVSPSRRLWRRTIS</sequence>
<accession>A0A078FBA5</accession>
<dbReference type="EMBL" id="LK032002">
    <property type="protein sequence ID" value="CDY10317.1"/>
    <property type="molecule type" value="Genomic_DNA"/>
</dbReference>
<dbReference type="Proteomes" id="UP000028999">
    <property type="component" value="Unassembled WGS sequence"/>
</dbReference>
<dbReference type="AlphaFoldDB" id="A0A078FBA5"/>
<reference evidence="1 2" key="1">
    <citation type="journal article" date="2014" name="Science">
        <title>Plant genetics. Early allopolyploid evolution in the post-Neolithic Brassica napus oilseed genome.</title>
        <authorList>
            <person name="Chalhoub B."/>
            <person name="Denoeud F."/>
            <person name="Liu S."/>
            <person name="Parkin I.A."/>
            <person name="Tang H."/>
            <person name="Wang X."/>
            <person name="Chiquet J."/>
            <person name="Belcram H."/>
            <person name="Tong C."/>
            <person name="Samans B."/>
            <person name="Correa M."/>
            <person name="Da Silva C."/>
            <person name="Just J."/>
            <person name="Falentin C."/>
            <person name="Koh C.S."/>
            <person name="Le Clainche I."/>
            <person name="Bernard M."/>
            <person name="Bento P."/>
            <person name="Noel B."/>
            <person name="Labadie K."/>
            <person name="Alberti A."/>
            <person name="Charles M."/>
            <person name="Arnaud D."/>
            <person name="Guo H."/>
            <person name="Daviaud C."/>
            <person name="Alamery S."/>
            <person name="Jabbari K."/>
            <person name="Zhao M."/>
            <person name="Edger P.P."/>
            <person name="Chelaifa H."/>
            <person name="Tack D."/>
            <person name="Lassalle G."/>
            <person name="Mestiri I."/>
            <person name="Schnel N."/>
            <person name="Le Paslier M.C."/>
            <person name="Fan G."/>
            <person name="Renault V."/>
            <person name="Bayer P.E."/>
            <person name="Golicz A.A."/>
            <person name="Manoli S."/>
            <person name="Lee T.H."/>
            <person name="Thi V.H."/>
            <person name="Chalabi S."/>
            <person name="Hu Q."/>
            <person name="Fan C."/>
            <person name="Tollenaere R."/>
            <person name="Lu Y."/>
            <person name="Battail C."/>
            <person name="Shen J."/>
            <person name="Sidebottom C.H."/>
            <person name="Wang X."/>
            <person name="Canaguier A."/>
            <person name="Chauveau A."/>
            <person name="Berard A."/>
            <person name="Deniot G."/>
            <person name="Guan M."/>
            <person name="Liu Z."/>
            <person name="Sun F."/>
            <person name="Lim Y.P."/>
            <person name="Lyons E."/>
            <person name="Town C.D."/>
            <person name="Bancroft I."/>
            <person name="Wang X."/>
            <person name="Meng J."/>
            <person name="Ma J."/>
            <person name="Pires J.C."/>
            <person name="King G.J."/>
            <person name="Brunel D."/>
            <person name="Delourme R."/>
            <person name="Renard M."/>
            <person name="Aury J.M."/>
            <person name="Adams K.L."/>
            <person name="Batley J."/>
            <person name="Snowdon R.J."/>
            <person name="Tost J."/>
            <person name="Edwards D."/>
            <person name="Zhou Y."/>
            <person name="Hua W."/>
            <person name="Sharpe A.G."/>
            <person name="Paterson A.H."/>
            <person name="Guan C."/>
            <person name="Wincker P."/>
        </authorList>
    </citation>
    <scope>NUCLEOTIDE SEQUENCE [LARGE SCALE GENOMIC DNA]</scope>
    <source>
        <strain evidence="2">cv. Darmor-bzh</strain>
    </source>
</reference>
<keyword evidence="2" id="KW-1185">Reference proteome</keyword>
<dbReference type="Gramene" id="CDY10317">
    <property type="protein sequence ID" value="CDY10317"/>
    <property type="gene ID" value="GSBRNA2T00032178001"/>
</dbReference>
<protein>
    <submittedName>
        <fullName evidence="1">BnaC05g29620D protein</fullName>
    </submittedName>
</protein>